<evidence type="ECO:0000256" key="5">
    <source>
        <dbReference type="ARBA" id="ARBA00022694"/>
    </source>
</evidence>
<dbReference type="GO" id="GO:0008033">
    <property type="term" value="P:tRNA processing"/>
    <property type="evidence" value="ECO:0007669"/>
    <property type="project" value="UniProtKB-KW"/>
</dbReference>
<evidence type="ECO:0000256" key="3">
    <source>
        <dbReference type="ARBA" id="ARBA00022555"/>
    </source>
</evidence>
<keyword evidence="10 12" id="KW-0694">RNA-binding</keyword>
<keyword evidence="5" id="KW-0819">tRNA processing</keyword>
<organism evidence="14 15">
    <name type="scientific">Desulfobaculum bizertense DSM 18034</name>
    <dbReference type="NCBI Taxonomy" id="1121442"/>
    <lineage>
        <taxon>Bacteria</taxon>
        <taxon>Pseudomonadati</taxon>
        <taxon>Thermodesulfobacteriota</taxon>
        <taxon>Desulfovibrionia</taxon>
        <taxon>Desulfovibrionales</taxon>
        <taxon>Desulfovibrionaceae</taxon>
        <taxon>Desulfobaculum</taxon>
    </lineage>
</organism>
<dbReference type="Proteomes" id="UP000189733">
    <property type="component" value="Unassembled WGS sequence"/>
</dbReference>
<dbReference type="STRING" id="1121442.SAMN02745702_01425"/>
<evidence type="ECO:0000256" key="11">
    <source>
        <dbReference type="PROSITE-ProRule" id="PRU00703"/>
    </source>
</evidence>
<dbReference type="InterPro" id="IPR032828">
    <property type="entry name" value="PolyA_RNA-bd"/>
</dbReference>
<protein>
    <submittedName>
        <fullName evidence="14">tRNA nucleotidyltransferase (CCA-adding enzyme)</fullName>
    </submittedName>
</protein>
<dbReference type="PANTHER" id="PTHR47788:SF1">
    <property type="entry name" value="A-ADDING TRNA NUCLEOTIDYLTRANSFERASE"/>
    <property type="match status" value="1"/>
</dbReference>
<dbReference type="InterPro" id="IPR038763">
    <property type="entry name" value="DHH_sf"/>
</dbReference>
<dbReference type="InterPro" id="IPR046342">
    <property type="entry name" value="CBS_dom_sf"/>
</dbReference>
<keyword evidence="11" id="KW-0129">CBS domain</keyword>
<evidence type="ECO:0000256" key="8">
    <source>
        <dbReference type="ARBA" id="ARBA00022741"/>
    </source>
</evidence>
<dbReference type="Gene3D" id="1.10.3090.10">
    <property type="entry name" value="cca-adding enzyme, domain 2"/>
    <property type="match status" value="1"/>
</dbReference>
<dbReference type="Pfam" id="PF00571">
    <property type="entry name" value="CBS"/>
    <property type="match status" value="2"/>
</dbReference>
<accession>A0A1T4W1Z0</accession>
<comment type="similarity">
    <text evidence="2 12">Belongs to the tRNA nucleotidyltransferase/poly(A) polymerase family.</text>
</comment>
<dbReference type="PANTHER" id="PTHR47788">
    <property type="entry name" value="POLYA POLYMERASE"/>
    <property type="match status" value="1"/>
</dbReference>
<reference evidence="14 15" key="1">
    <citation type="submission" date="2017-02" db="EMBL/GenBank/DDBJ databases">
        <authorList>
            <person name="Peterson S.W."/>
        </authorList>
    </citation>
    <scope>NUCLEOTIDE SEQUENCE [LARGE SCALE GENOMIC DNA]</scope>
    <source>
        <strain evidence="14 15">DSM 18034</strain>
    </source>
</reference>
<dbReference type="GO" id="GO:0000166">
    <property type="term" value="F:nucleotide binding"/>
    <property type="evidence" value="ECO:0007669"/>
    <property type="project" value="UniProtKB-KW"/>
</dbReference>
<dbReference type="SUPFAM" id="SSF81301">
    <property type="entry name" value="Nucleotidyltransferase"/>
    <property type="match status" value="1"/>
</dbReference>
<evidence type="ECO:0000256" key="10">
    <source>
        <dbReference type="ARBA" id="ARBA00022884"/>
    </source>
</evidence>
<dbReference type="OrthoDB" id="9805698at2"/>
<dbReference type="SUPFAM" id="SSF64182">
    <property type="entry name" value="DHH phosphoesterases"/>
    <property type="match status" value="1"/>
</dbReference>
<dbReference type="Pfam" id="PF12627">
    <property type="entry name" value="PolyA_pol_RNAbd"/>
    <property type="match status" value="1"/>
</dbReference>
<name>A0A1T4W1Z0_9BACT</name>
<keyword evidence="6" id="KW-0548">Nucleotidyltransferase</keyword>
<proteinExistence type="inferred from homology"/>
<keyword evidence="15" id="KW-1185">Reference proteome</keyword>
<dbReference type="InterPro" id="IPR000644">
    <property type="entry name" value="CBS_dom"/>
</dbReference>
<keyword evidence="4 12" id="KW-0808">Transferase</keyword>
<dbReference type="SUPFAM" id="SSF54631">
    <property type="entry name" value="CBS-domain pair"/>
    <property type="match status" value="1"/>
</dbReference>
<keyword evidence="9" id="KW-0460">Magnesium</keyword>
<dbReference type="Gene3D" id="3.30.460.10">
    <property type="entry name" value="Beta Polymerase, domain 2"/>
    <property type="match status" value="1"/>
</dbReference>
<keyword evidence="8" id="KW-0547">Nucleotide-binding</keyword>
<dbReference type="SMART" id="SM00116">
    <property type="entry name" value="CBS"/>
    <property type="match status" value="2"/>
</dbReference>
<dbReference type="RefSeq" id="WP_078684718.1">
    <property type="nucleotide sequence ID" value="NZ_FUYA01000004.1"/>
</dbReference>
<feature type="domain" description="CBS" evidence="13">
    <location>
        <begin position="389"/>
        <end position="447"/>
    </location>
</feature>
<dbReference type="GO" id="GO:0000049">
    <property type="term" value="F:tRNA binding"/>
    <property type="evidence" value="ECO:0007669"/>
    <property type="project" value="UniProtKB-KW"/>
</dbReference>
<gene>
    <name evidence="14" type="ORF">SAMN02745702_01425</name>
</gene>
<dbReference type="Gene3D" id="3.10.310.30">
    <property type="match status" value="1"/>
</dbReference>
<dbReference type="InterPro" id="IPR043519">
    <property type="entry name" value="NT_sf"/>
</dbReference>
<evidence type="ECO:0000259" key="13">
    <source>
        <dbReference type="PROSITE" id="PS51371"/>
    </source>
</evidence>
<dbReference type="Gene3D" id="3.10.580.10">
    <property type="entry name" value="CBS-domain"/>
    <property type="match status" value="1"/>
</dbReference>
<dbReference type="SUPFAM" id="SSF81891">
    <property type="entry name" value="Poly A polymerase C-terminal region-like"/>
    <property type="match status" value="1"/>
</dbReference>
<dbReference type="Gene3D" id="3.90.1640.10">
    <property type="entry name" value="inorganic pyrophosphatase (n-terminal core)"/>
    <property type="match status" value="1"/>
</dbReference>
<evidence type="ECO:0000256" key="2">
    <source>
        <dbReference type="ARBA" id="ARBA00007265"/>
    </source>
</evidence>
<dbReference type="InterPro" id="IPR002646">
    <property type="entry name" value="PolA_pol_head_dom"/>
</dbReference>
<dbReference type="PROSITE" id="PS51371">
    <property type="entry name" value="CBS"/>
    <property type="match status" value="2"/>
</dbReference>
<feature type="domain" description="CBS" evidence="13">
    <location>
        <begin position="325"/>
        <end position="383"/>
    </location>
</feature>
<evidence type="ECO:0000313" key="15">
    <source>
        <dbReference type="Proteomes" id="UP000189733"/>
    </source>
</evidence>
<sequence>MSQAQSKIAAPTVITCHMNADFDALSAMVAARHLYPDAVLVFPGSQEKNLRNFYIESLVYAYNFKNVKEIDLSTVKKLVMVDTRQKTRVSHLAEVFDNSDLTIDAYDHHPNTEDDVTQDGGLVLDWGSTATILCHELEKREIHITPDEANVIGLGIYEDTGSFTFNSTTPYDYHAASWLLQQGMDVTFIADLITRDISADQIALLNAMLESAHTHDINNISITVAEVSTDEYVSDFALLVRKMMDIEQTNVLFALGRMNDRVHLVARSRIPEVNVGQICASFGGGGHAAAASASIKDKTPVQVKDELFALLYSSIKPHGSVRQLMSHPPILIEDTQSTADACDIMTRFGLKAAPVVNSQTGQCKGVLEHQIADRAVSHGLGDAPATDYLMRSNATVAPNANLYDVMEIVLGQGQRLVPVIERDEVIGVLTRTDLINILIEEPARMPESVLPHRKKERSIKNMLKDRLPEDLFHILQEAGELGRSLGTQVYAVGGFVRDILMNTPNTDLDLVVEGDGIVFARKLATVIGGRVRAHHKFQTAVLILENGLHIDVATARLEYYEYPAALPTVELSSIKMDLYRRDFTINALAVKLNPGQLGQLVDFFGSQKDLKSGVIRVLHSLSFVEDPTRILRAIRFAQRYQFRIGGQTDRLIRNAMQLDMISKLSGSRIFHELSSIFEEEHVLDCLRSLRDYKVLESIHPLLTLTPVQEELLEELEVVLDWYKLLYLKEEPRRAIVYLLALLNGVAENKILPICERLNLTNRQANELLTLRHHTNKTIYSFKKWRNRRGPLSDLYFLLEELPLEGLLFFMAKFNKEDTRKYLSQYLTQLRGIELDISGTDLQHLGLEPGPRYGEILRKILASVIDGEAACRDDQLFLAKKLVTDPDFMGIEKNMQ</sequence>
<dbReference type="Pfam" id="PF01743">
    <property type="entry name" value="PolyA_pol"/>
    <property type="match status" value="1"/>
</dbReference>
<dbReference type="AlphaFoldDB" id="A0A1T4W1Z0"/>
<dbReference type="GO" id="GO:0016779">
    <property type="term" value="F:nucleotidyltransferase activity"/>
    <property type="evidence" value="ECO:0007669"/>
    <property type="project" value="UniProtKB-KW"/>
</dbReference>
<evidence type="ECO:0000256" key="9">
    <source>
        <dbReference type="ARBA" id="ARBA00022842"/>
    </source>
</evidence>
<keyword evidence="3" id="KW-0820">tRNA-binding</keyword>
<dbReference type="EMBL" id="FUYA01000004">
    <property type="protein sequence ID" value="SKA71159.1"/>
    <property type="molecule type" value="Genomic_DNA"/>
</dbReference>
<keyword evidence="7" id="KW-0479">Metal-binding</keyword>
<evidence type="ECO:0000256" key="4">
    <source>
        <dbReference type="ARBA" id="ARBA00022679"/>
    </source>
</evidence>
<dbReference type="GO" id="GO:0046872">
    <property type="term" value="F:metal ion binding"/>
    <property type="evidence" value="ECO:0007669"/>
    <property type="project" value="UniProtKB-KW"/>
</dbReference>
<evidence type="ECO:0000256" key="7">
    <source>
        <dbReference type="ARBA" id="ARBA00022723"/>
    </source>
</evidence>
<dbReference type="InterPro" id="IPR052390">
    <property type="entry name" value="tRNA_nt/polyA_polymerase"/>
</dbReference>
<dbReference type="CDD" id="cd05398">
    <property type="entry name" value="NT_ClassII-CCAase"/>
    <property type="match status" value="1"/>
</dbReference>
<evidence type="ECO:0000256" key="1">
    <source>
        <dbReference type="ARBA" id="ARBA00001946"/>
    </source>
</evidence>
<comment type="cofactor">
    <cofactor evidence="1">
        <name>Mg(2+)</name>
        <dbReference type="ChEBI" id="CHEBI:18420"/>
    </cofactor>
</comment>
<evidence type="ECO:0000256" key="12">
    <source>
        <dbReference type="RuleBase" id="RU003953"/>
    </source>
</evidence>
<evidence type="ECO:0000313" key="14">
    <source>
        <dbReference type="EMBL" id="SKA71159.1"/>
    </source>
</evidence>
<evidence type="ECO:0000256" key="6">
    <source>
        <dbReference type="ARBA" id="ARBA00022695"/>
    </source>
</evidence>